<keyword evidence="2" id="KW-1185">Reference proteome</keyword>
<sequence>MLDRRKFIASSALLAGATFGPKVAFARAETQKRFIFIIQRGAADGLGTVGAVGDPYFESLRGSLAQDFKGGRKLDSTFTLHPALSGVGDLFTRKEALFIHAVASPYRDRSHFDGQDVLERGSVKPHQLTTGWLNRLIPLLDSGGARALAFGATMPAALQGKNPATTYGFSSFRDASNATLERVAEMYQGDMQLHPLWTEAVAAERLARAAGKTDRTRKLTGEFVAKMIGSENGPRIAMIETDDWDTHYGQSRRLQSRLRELDSLITGLRSGLGQTWKDSLVLVATEFGRTAAVNGTGGTDHGQGSVAMLFGGTLAGGKVVADFPGLGKTELYEGRDLRPTLRLDNLISSAISQHFALDAQLVSKALFPFTRTRIQTLFDGLVSSA</sequence>
<name>A0A845AEP0_9SPHN</name>
<dbReference type="PROSITE" id="PS51318">
    <property type="entry name" value="TAT"/>
    <property type="match status" value="1"/>
</dbReference>
<protein>
    <submittedName>
        <fullName evidence="1">DUF1501 domain-containing protein</fullName>
    </submittedName>
</protein>
<organism evidence="1 2">
    <name type="scientific">Altericroceibacterium indicum</name>
    <dbReference type="NCBI Taxonomy" id="374177"/>
    <lineage>
        <taxon>Bacteria</taxon>
        <taxon>Pseudomonadati</taxon>
        <taxon>Pseudomonadota</taxon>
        <taxon>Alphaproteobacteria</taxon>
        <taxon>Sphingomonadales</taxon>
        <taxon>Erythrobacteraceae</taxon>
        <taxon>Altericroceibacterium</taxon>
    </lineage>
</organism>
<dbReference type="EMBL" id="WTYQ01000006">
    <property type="protein sequence ID" value="MXP27016.1"/>
    <property type="molecule type" value="Genomic_DNA"/>
</dbReference>
<comment type="caution">
    <text evidence="1">The sequence shown here is derived from an EMBL/GenBank/DDBJ whole genome shotgun (WGS) entry which is preliminary data.</text>
</comment>
<dbReference type="OrthoDB" id="9779968at2"/>
<evidence type="ECO:0000313" key="1">
    <source>
        <dbReference type="EMBL" id="MXP27016.1"/>
    </source>
</evidence>
<dbReference type="InterPro" id="IPR010869">
    <property type="entry name" value="DUF1501"/>
</dbReference>
<gene>
    <name evidence="1" type="ORF">GRI39_13355</name>
</gene>
<dbReference type="PANTHER" id="PTHR43737:SF1">
    <property type="entry name" value="DUF1501 DOMAIN-CONTAINING PROTEIN"/>
    <property type="match status" value="1"/>
</dbReference>
<evidence type="ECO:0000313" key="2">
    <source>
        <dbReference type="Proteomes" id="UP000460561"/>
    </source>
</evidence>
<accession>A0A845AEP0</accession>
<dbReference type="RefSeq" id="WP_160740236.1">
    <property type="nucleotide sequence ID" value="NZ_WTYQ01000006.1"/>
</dbReference>
<proteinExistence type="predicted"/>
<dbReference type="PANTHER" id="PTHR43737">
    <property type="entry name" value="BLL7424 PROTEIN"/>
    <property type="match status" value="1"/>
</dbReference>
<dbReference type="Proteomes" id="UP000460561">
    <property type="component" value="Unassembled WGS sequence"/>
</dbReference>
<reference evidence="1 2" key="1">
    <citation type="submission" date="2019-12" db="EMBL/GenBank/DDBJ databases">
        <title>Genomic-based taxomic classification of the family Erythrobacteraceae.</title>
        <authorList>
            <person name="Xu L."/>
        </authorList>
    </citation>
    <scope>NUCLEOTIDE SEQUENCE [LARGE SCALE GENOMIC DNA]</scope>
    <source>
        <strain evidence="1 2">DSM 18604</strain>
    </source>
</reference>
<dbReference type="InterPro" id="IPR006311">
    <property type="entry name" value="TAT_signal"/>
</dbReference>
<dbReference type="Pfam" id="PF07394">
    <property type="entry name" value="DUF1501"/>
    <property type="match status" value="1"/>
</dbReference>
<dbReference type="AlphaFoldDB" id="A0A845AEP0"/>